<dbReference type="EMBL" id="SSTE01020484">
    <property type="protein sequence ID" value="KAA0034258.1"/>
    <property type="molecule type" value="Genomic_DNA"/>
</dbReference>
<keyword evidence="6" id="KW-0472">Membrane</keyword>
<keyword evidence="5" id="KW-0560">Oxidoreductase</keyword>
<dbReference type="PANTHER" id="PTHR47956">
    <property type="entry name" value="CYTOCHROME P450 71B11-RELATED"/>
    <property type="match status" value="1"/>
</dbReference>
<keyword evidence="4" id="KW-1133">Transmembrane helix</keyword>
<proteinExistence type="inferred from homology"/>
<dbReference type="SUPFAM" id="SSF48264">
    <property type="entry name" value="Cytochrome P450"/>
    <property type="match status" value="1"/>
</dbReference>
<dbReference type="GO" id="GO:0004497">
    <property type="term" value="F:monooxygenase activity"/>
    <property type="evidence" value="ECO:0007669"/>
    <property type="project" value="InterPro"/>
</dbReference>
<comment type="caution">
    <text evidence="7">The sequence shown here is derived from an EMBL/GenBank/DDBJ whole genome shotgun (WGS) entry which is preliminary data.</text>
</comment>
<name>A0A5A7SUD5_CUCMM</name>
<reference evidence="7 8" key="1">
    <citation type="submission" date="2019-08" db="EMBL/GenBank/DDBJ databases">
        <title>Draft genome sequences of two oriental melons (Cucumis melo L. var makuwa).</title>
        <authorList>
            <person name="Kwon S.-Y."/>
        </authorList>
    </citation>
    <scope>NUCLEOTIDE SEQUENCE [LARGE SCALE GENOMIC DNA]</scope>
    <source>
        <strain evidence="8">cv. SW 3</strain>
        <tissue evidence="7">Leaf</tissue>
    </source>
</reference>
<dbReference type="GO" id="GO:0016020">
    <property type="term" value="C:membrane"/>
    <property type="evidence" value="ECO:0007669"/>
    <property type="project" value="UniProtKB-SubCell"/>
</dbReference>
<dbReference type="Pfam" id="PF00067">
    <property type="entry name" value="p450"/>
    <property type="match status" value="1"/>
</dbReference>
<dbReference type="InterPro" id="IPR001128">
    <property type="entry name" value="Cyt_P450"/>
</dbReference>
<keyword evidence="3" id="KW-0812">Transmembrane</keyword>
<dbReference type="InterPro" id="IPR036396">
    <property type="entry name" value="Cyt_P450_sf"/>
</dbReference>
<evidence type="ECO:0000256" key="5">
    <source>
        <dbReference type="ARBA" id="ARBA00023002"/>
    </source>
</evidence>
<evidence type="ECO:0000313" key="7">
    <source>
        <dbReference type="EMBL" id="KAA0034258.1"/>
    </source>
</evidence>
<dbReference type="GO" id="GO:0016705">
    <property type="term" value="F:oxidoreductase activity, acting on paired donors, with incorporation or reduction of molecular oxygen"/>
    <property type="evidence" value="ECO:0007669"/>
    <property type="project" value="InterPro"/>
</dbReference>
<accession>A0A5A7SUD5</accession>
<dbReference type="OrthoDB" id="1055148at2759"/>
<gene>
    <name evidence="7" type="ORF">E6C27_scaffold65G002570</name>
</gene>
<dbReference type="PANTHER" id="PTHR47956:SF5">
    <property type="entry name" value="CYTOCHROME P450 71B25-RELATED"/>
    <property type="match status" value="1"/>
</dbReference>
<evidence type="ECO:0000313" key="8">
    <source>
        <dbReference type="Proteomes" id="UP000321393"/>
    </source>
</evidence>
<evidence type="ECO:0000256" key="6">
    <source>
        <dbReference type="ARBA" id="ARBA00023136"/>
    </source>
</evidence>
<comment type="subcellular location">
    <subcellularLocation>
        <location evidence="1">Membrane</location>
        <topology evidence="1">Single-pass membrane protein</topology>
    </subcellularLocation>
</comment>
<dbReference type="Proteomes" id="UP000321393">
    <property type="component" value="Unassembled WGS sequence"/>
</dbReference>
<comment type="similarity">
    <text evidence="2">Belongs to the cytochrome P450 family.</text>
</comment>
<dbReference type="GO" id="GO:0005506">
    <property type="term" value="F:iron ion binding"/>
    <property type="evidence" value="ECO:0007669"/>
    <property type="project" value="InterPro"/>
</dbReference>
<dbReference type="Gene3D" id="1.10.630.10">
    <property type="entry name" value="Cytochrome P450"/>
    <property type="match status" value="1"/>
</dbReference>
<evidence type="ECO:0000256" key="3">
    <source>
        <dbReference type="ARBA" id="ARBA00022692"/>
    </source>
</evidence>
<evidence type="ECO:0000256" key="2">
    <source>
        <dbReference type="ARBA" id="ARBA00010617"/>
    </source>
</evidence>
<protein>
    <submittedName>
        <fullName evidence="7">Cytochrome P450 71B37-like</fullName>
    </submittedName>
</protein>
<organism evidence="7 8">
    <name type="scientific">Cucumis melo var. makuwa</name>
    <name type="common">Oriental melon</name>
    <dbReference type="NCBI Taxonomy" id="1194695"/>
    <lineage>
        <taxon>Eukaryota</taxon>
        <taxon>Viridiplantae</taxon>
        <taxon>Streptophyta</taxon>
        <taxon>Embryophyta</taxon>
        <taxon>Tracheophyta</taxon>
        <taxon>Spermatophyta</taxon>
        <taxon>Magnoliopsida</taxon>
        <taxon>eudicotyledons</taxon>
        <taxon>Gunneridae</taxon>
        <taxon>Pentapetalae</taxon>
        <taxon>rosids</taxon>
        <taxon>fabids</taxon>
        <taxon>Cucurbitales</taxon>
        <taxon>Cucurbitaceae</taxon>
        <taxon>Benincaseae</taxon>
        <taxon>Cucumis</taxon>
    </lineage>
</organism>
<dbReference type="GO" id="GO:0020037">
    <property type="term" value="F:heme binding"/>
    <property type="evidence" value="ECO:0007669"/>
    <property type="project" value="InterPro"/>
</dbReference>
<evidence type="ECO:0000256" key="1">
    <source>
        <dbReference type="ARBA" id="ARBA00004167"/>
    </source>
</evidence>
<dbReference type="InterPro" id="IPR050193">
    <property type="entry name" value="Cytochrome_P450_71"/>
</dbReference>
<dbReference type="AlphaFoldDB" id="A0A5A7SUD5"/>
<sequence length="80" mass="9213">MVTTLIPKLIFMSLYARDPSYWTHPEEFLPERFMGIQNFQSLPFGGGRRNCPEEDMDMEEDAGLTVAKLPLKLVPMTYCP</sequence>
<evidence type="ECO:0000256" key="4">
    <source>
        <dbReference type="ARBA" id="ARBA00022989"/>
    </source>
</evidence>